<name>A0A9W4NEJ7_9EURO</name>
<dbReference type="Pfam" id="PF23074">
    <property type="entry name" value="PH_FT_N"/>
    <property type="match status" value="1"/>
</dbReference>
<protein>
    <submittedName>
        <fullName evidence="4">Uncharacterized protein</fullName>
    </submittedName>
</protein>
<organism evidence="4 5">
    <name type="scientific">Penicillium salamii</name>
    <dbReference type="NCBI Taxonomy" id="1612424"/>
    <lineage>
        <taxon>Eukaryota</taxon>
        <taxon>Fungi</taxon>
        <taxon>Dikarya</taxon>
        <taxon>Ascomycota</taxon>
        <taxon>Pezizomycotina</taxon>
        <taxon>Eurotiomycetes</taxon>
        <taxon>Eurotiomycetidae</taxon>
        <taxon>Eurotiales</taxon>
        <taxon>Aspergillaceae</taxon>
        <taxon>Penicillium</taxon>
    </lineage>
</organism>
<comment type="caution">
    <text evidence="4">The sequence shown here is derived from an EMBL/GenBank/DDBJ whole genome shotgun (WGS) entry which is preliminary data.</text>
</comment>
<dbReference type="EMBL" id="CAJVPD010000133">
    <property type="protein sequence ID" value="CAG8354612.1"/>
    <property type="molecule type" value="Genomic_DNA"/>
</dbReference>
<dbReference type="OrthoDB" id="2251794at2759"/>
<accession>A0A9W4NEJ7</accession>
<evidence type="ECO:0000256" key="1">
    <source>
        <dbReference type="SAM" id="MobiDB-lite"/>
    </source>
</evidence>
<dbReference type="AlphaFoldDB" id="A0A9W4NEJ7"/>
<reference evidence="4" key="1">
    <citation type="submission" date="2021-07" db="EMBL/GenBank/DDBJ databases">
        <authorList>
            <person name="Branca A.L. A."/>
        </authorList>
    </citation>
    <scope>NUCLEOTIDE SEQUENCE</scope>
</reference>
<feature type="domain" description="PH" evidence="3">
    <location>
        <begin position="411"/>
        <end position="520"/>
    </location>
</feature>
<dbReference type="InterPro" id="IPR057081">
    <property type="entry name" value="PH_N"/>
</dbReference>
<sequence>MSLGASADNAESVAAGFHTFRAPLPEHAAEVTSLIADLYSISSSLSNLEALNKDPRYRRSFQVIQSDLSLVQTSLKYTGDDILDFFRALDGGQTSSAIYLRTWTALNDFFWDEAQYSLATRLAKYKTFLRELGEVVKDDGQDPHYLSVLRNGIKILCDVQASHITQRIRRVPLHRNPSSSGSAEPVSPISDRRAPRRRSYERTRPAHASPTSPMSPSSGTYSDFPPSVPDVPGSPMTSATSATTATSRSANTDFSRTHWAQAAFKTPSTSTPLPRVGERSSCQGDICPDAKEMLLGRGFEELLEFRLEGESHLRVYFYIRKRDSHVRILIKVPHRSRSSEFYTLPLNLIDVQRDGSCLCLYRRRRGRNENVLWALLVFKTMEGKVSSSPADAQVDLDCRVVYITGPGLQLIFCRKIDDDGYLHGLRIWEDRVTGAVRLQASVHGGPMGRTPVWTAFITHNIGKEKWIRTEDSRTVVLRHVRPMVFMSGDDYNSPRNNYGHIIEFKTSSDASDFLDVIRGLATGAH</sequence>
<evidence type="ECO:0000259" key="3">
    <source>
        <dbReference type="Pfam" id="PF23076"/>
    </source>
</evidence>
<feature type="region of interest" description="Disordered" evidence="1">
    <location>
        <begin position="168"/>
        <end position="282"/>
    </location>
</feature>
<evidence type="ECO:0000313" key="4">
    <source>
        <dbReference type="EMBL" id="CAG8354612.1"/>
    </source>
</evidence>
<feature type="compositionally biased region" description="Basic and acidic residues" evidence="1">
    <location>
        <begin position="190"/>
        <end position="204"/>
    </location>
</feature>
<gene>
    <name evidence="4" type="ORF">PSALAMII_LOCUS3231</name>
</gene>
<dbReference type="InterPro" id="IPR057082">
    <property type="entry name" value="PH_C"/>
</dbReference>
<feature type="compositionally biased region" description="Low complexity" evidence="1">
    <location>
        <begin position="209"/>
        <end position="218"/>
    </location>
</feature>
<feature type="domain" description="PH" evidence="2">
    <location>
        <begin position="289"/>
        <end position="383"/>
    </location>
</feature>
<proteinExistence type="predicted"/>
<dbReference type="Proteomes" id="UP001152592">
    <property type="component" value="Unassembled WGS sequence"/>
</dbReference>
<evidence type="ECO:0000313" key="5">
    <source>
        <dbReference type="Proteomes" id="UP001152592"/>
    </source>
</evidence>
<dbReference type="Pfam" id="PF23076">
    <property type="entry name" value="PH_FT_C"/>
    <property type="match status" value="1"/>
</dbReference>
<feature type="compositionally biased region" description="Low complexity" evidence="1">
    <location>
        <begin position="237"/>
        <end position="252"/>
    </location>
</feature>
<evidence type="ECO:0000259" key="2">
    <source>
        <dbReference type="Pfam" id="PF23074"/>
    </source>
</evidence>